<evidence type="ECO:0000256" key="4">
    <source>
        <dbReference type="ARBA" id="ARBA00022723"/>
    </source>
</evidence>
<feature type="transmembrane region" description="Helical" evidence="12">
    <location>
        <begin position="89"/>
        <end position="110"/>
    </location>
</feature>
<dbReference type="Pfam" id="PF02628">
    <property type="entry name" value="COX15-CtaA"/>
    <property type="match status" value="1"/>
</dbReference>
<dbReference type="AlphaFoldDB" id="A0A1U7EVC1"/>
<gene>
    <name evidence="13" type="primary">ctaA</name>
    <name evidence="13" type="ordered locus">NP_1770A</name>
</gene>
<dbReference type="InterPro" id="IPR003780">
    <property type="entry name" value="COX15/CtaA_fam"/>
</dbReference>
<keyword evidence="14" id="KW-1185">Reference proteome</keyword>
<comment type="pathway">
    <text evidence="11">Porphyrin-containing compound metabolism.</text>
</comment>
<evidence type="ECO:0000256" key="10">
    <source>
        <dbReference type="ARBA" id="ARBA00023157"/>
    </source>
</evidence>
<dbReference type="eggNOG" id="arCOG03103">
    <property type="taxonomic scope" value="Archaea"/>
</dbReference>
<feature type="transmembrane region" description="Helical" evidence="12">
    <location>
        <begin position="243"/>
        <end position="260"/>
    </location>
</feature>
<feature type="transmembrane region" description="Helical" evidence="12">
    <location>
        <begin position="158"/>
        <end position="181"/>
    </location>
</feature>
<keyword evidence="6 13" id="KW-0560">Oxidoreductase</keyword>
<keyword evidence="7" id="KW-0408">Iron</keyword>
<dbReference type="EC" id="1.3.-.-" evidence="13"/>
<evidence type="ECO:0000256" key="8">
    <source>
        <dbReference type="ARBA" id="ARBA00023133"/>
    </source>
</evidence>
<evidence type="ECO:0000256" key="5">
    <source>
        <dbReference type="ARBA" id="ARBA00022989"/>
    </source>
</evidence>
<dbReference type="GO" id="GO:0046872">
    <property type="term" value="F:metal ion binding"/>
    <property type="evidence" value="ECO:0007669"/>
    <property type="project" value="UniProtKB-KW"/>
</dbReference>
<dbReference type="GO" id="GO:0016491">
    <property type="term" value="F:oxidoreductase activity"/>
    <property type="evidence" value="ECO:0007669"/>
    <property type="project" value="UniProtKB-KW"/>
</dbReference>
<evidence type="ECO:0000256" key="1">
    <source>
        <dbReference type="ARBA" id="ARBA00004141"/>
    </source>
</evidence>
<evidence type="ECO:0000256" key="2">
    <source>
        <dbReference type="ARBA" id="ARBA00022475"/>
    </source>
</evidence>
<dbReference type="GeneID" id="3701251"/>
<accession>A0A1U7EVC1</accession>
<evidence type="ECO:0000313" key="14">
    <source>
        <dbReference type="Proteomes" id="UP000002698"/>
    </source>
</evidence>
<dbReference type="EnsemblBacteria" id="CAI48976">
    <property type="protein sequence ID" value="CAI48976"/>
    <property type="gene ID" value="NP_1770A"/>
</dbReference>
<comment type="subcellular location">
    <subcellularLocation>
        <location evidence="1">Membrane</location>
        <topology evidence="1">Multi-pass membrane protein</topology>
    </subcellularLocation>
</comment>
<dbReference type="RefSeq" id="WP_011322609.1">
    <property type="nucleotide sequence ID" value="NC_007426.1"/>
</dbReference>
<feature type="transmembrane region" description="Helical" evidence="12">
    <location>
        <begin position="214"/>
        <end position="237"/>
    </location>
</feature>
<dbReference type="EMBL" id="CR936257">
    <property type="protein sequence ID" value="CAI48976.1"/>
    <property type="molecule type" value="Genomic_DNA"/>
</dbReference>
<dbReference type="GO" id="GO:0016020">
    <property type="term" value="C:membrane"/>
    <property type="evidence" value="ECO:0007669"/>
    <property type="project" value="UniProtKB-SubCell"/>
</dbReference>
<dbReference type="KEGG" id="nph:NP_1770A"/>
<feature type="transmembrane region" description="Helical" evidence="12">
    <location>
        <begin position="116"/>
        <end position="146"/>
    </location>
</feature>
<dbReference type="InterPro" id="IPR050450">
    <property type="entry name" value="COX15/CtaA_HemeA_synthase"/>
</dbReference>
<keyword evidence="2" id="KW-1003">Cell membrane</keyword>
<evidence type="ECO:0000256" key="3">
    <source>
        <dbReference type="ARBA" id="ARBA00022692"/>
    </source>
</evidence>
<evidence type="ECO:0000256" key="9">
    <source>
        <dbReference type="ARBA" id="ARBA00023136"/>
    </source>
</evidence>
<evidence type="ECO:0000256" key="6">
    <source>
        <dbReference type="ARBA" id="ARBA00023002"/>
    </source>
</evidence>
<keyword evidence="5 12" id="KW-1133">Transmembrane helix</keyword>
<keyword evidence="3 12" id="KW-0812">Transmembrane</keyword>
<dbReference type="PANTHER" id="PTHR35457:SF1">
    <property type="entry name" value="HEME A SYNTHASE"/>
    <property type="match status" value="1"/>
</dbReference>
<name>A0A1U7EVC1_NATPD</name>
<evidence type="ECO:0000256" key="12">
    <source>
        <dbReference type="SAM" id="Phobius"/>
    </source>
</evidence>
<keyword evidence="4" id="KW-0479">Metal-binding</keyword>
<dbReference type="STRING" id="348780.NP_1770A"/>
<evidence type="ECO:0000256" key="11">
    <source>
        <dbReference type="ARBA" id="ARBA00023444"/>
    </source>
</evidence>
<dbReference type="GO" id="GO:0006784">
    <property type="term" value="P:heme A biosynthetic process"/>
    <property type="evidence" value="ECO:0007669"/>
    <property type="project" value="InterPro"/>
</dbReference>
<keyword evidence="10" id="KW-1015">Disulfide bond</keyword>
<dbReference type="Proteomes" id="UP000002698">
    <property type="component" value="Chromosome"/>
</dbReference>
<keyword evidence="8" id="KW-0350">Heme biosynthesis</keyword>
<feature type="transmembrane region" description="Helical" evidence="12">
    <location>
        <begin position="58"/>
        <end position="77"/>
    </location>
</feature>
<organism evidence="13 14">
    <name type="scientific">Natronomonas pharaonis (strain ATCC 35678 / DSM 2160 / CIP 103997 / JCM 8858 / NBRC 14720 / NCIMB 2260 / Gabara)</name>
    <name type="common">Halobacterium pharaonis</name>
    <dbReference type="NCBI Taxonomy" id="348780"/>
    <lineage>
        <taxon>Archaea</taxon>
        <taxon>Methanobacteriati</taxon>
        <taxon>Methanobacteriota</taxon>
        <taxon>Stenosarchaea group</taxon>
        <taxon>Halobacteria</taxon>
        <taxon>Halobacteriales</taxon>
        <taxon>Natronomonadaceae</taxon>
        <taxon>Natronomonas</taxon>
    </lineage>
</organism>
<evidence type="ECO:0000313" key="13">
    <source>
        <dbReference type="EMBL" id="CAI48976.1"/>
    </source>
</evidence>
<keyword evidence="9 12" id="KW-0472">Membrane</keyword>
<reference evidence="13 14" key="1">
    <citation type="journal article" date="2005" name="Genome Res.">
        <title>Living with two extremes: conclusions from the genome sequence of Natronomonas pharaonis.</title>
        <authorList>
            <person name="Falb M."/>
            <person name="Pfeiffer F."/>
            <person name="Palm P."/>
            <person name="Rodewald K."/>
            <person name="Hickmann V."/>
            <person name="Tittor J."/>
            <person name="Oesterhelt D."/>
        </authorList>
    </citation>
    <scope>NUCLEOTIDE SEQUENCE [LARGE SCALE GENOMIC DNA]</scope>
    <source>
        <strain evidence="14">ATCC 35678 / DSM 2160 / CIP 103997 / JCM 8858 / NBRC 14720 / NCIMB 2260 / Gabara</strain>
    </source>
</reference>
<protein>
    <submittedName>
        <fullName evidence="13">Heme A synthase</fullName>
        <ecNumber evidence="13">1.3.-.-</ecNumber>
    </submittedName>
</protein>
<proteinExistence type="predicted"/>
<dbReference type="HOGENOM" id="CLU_961751_0_0_2"/>
<feature type="transmembrane region" description="Helical" evidence="12">
    <location>
        <begin position="187"/>
        <end position="207"/>
    </location>
</feature>
<sequence>MDFRRLLLATTVTTALTALIGVLTATAGAGLTCEARWPLCDGAVFGLFPANFMSFIEWFHRLIAMITGFLIIGSAYAAWRGGAQRRVKLATLVALLLTPLQIVFGAFTVLVQEFVFGYSILVLTLHFGLASVILGLLVAATVWAYGDVTTVTMSKVKQAGVGALLGFPVMVVLTPRLLFTFGEVVQFVYYGLGFAMFSALLVAALWGRELGLRAVPAAAGGASVLIIAQLIVARWAFGDEGQLAILGISFVAFVLTLGVVKQVHDRSQALEGAAAPAGD</sequence>
<dbReference type="PANTHER" id="PTHR35457">
    <property type="entry name" value="HEME A SYNTHASE"/>
    <property type="match status" value="1"/>
</dbReference>
<evidence type="ECO:0000256" key="7">
    <source>
        <dbReference type="ARBA" id="ARBA00023004"/>
    </source>
</evidence>
<dbReference type="OrthoDB" id="336837at2157"/>